<dbReference type="GO" id="GO:0008854">
    <property type="term" value="F:exodeoxyribonuclease V activity"/>
    <property type="evidence" value="ECO:0007669"/>
    <property type="project" value="UniProtKB-EC"/>
</dbReference>
<evidence type="ECO:0000256" key="4">
    <source>
        <dbReference type="ARBA" id="ARBA00022840"/>
    </source>
</evidence>
<accession>A0A377LVA9</accession>
<dbReference type="EC" id="3.1.11.5" evidence="5"/>
<dbReference type="Pfam" id="PF04257">
    <property type="entry name" value="Exonuc_V_gamma"/>
    <property type="match status" value="1"/>
</dbReference>
<evidence type="ECO:0000256" key="3">
    <source>
        <dbReference type="ARBA" id="ARBA00022806"/>
    </source>
</evidence>
<dbReference type="GO" id="GO:0004386">
    <property type="term" value="F:helicase activity"/>
    <property type="evidence" value="ECO:0007669"/>
    <property type="project" value="UniProtKB-KW"/>
</dbReference>
<evidence type="ECO:0000256" key="2">
    <source>
        <dbReference type="ARBA" id="ARBA00022801"/>
    </source>
</evidence>
<keyword evidence="2 5" id="KW-0378">Hydrolase</keyword>
<sequence>MTSILVYRPEWLTRWEAGELVEGLPEAQVWQAPLWKALVEHTEKLGQPKLAPCEPLPTVHLHTGK</sequence>
<name>A0A377LVA9_ENTCL</name>
<dbReference type="InterPro" id="IPR013986">
    <property type="entry name" value="DExx_box_DNA_helicase_dom_sf"/>
</dbReference>
<keyword evidence="1" id="KW-0547">Nucleotide-binding</keyword>
<dbReference type="AlphaFoldDB" id="A0A377LVA9"/>
<evidence type="ECO:0000313" key="6">
    <source>
        <dbReference type="Proteomes" id="UP000255106"/>
    </source>
</evidence>
<proteinExistence type="predicted"/>
<keyword evidence="3" id="KW-0347">Helicase</keyword>
<dbReference type="GO" id="GO:0005524">
    <property type="term" value="F:ATP binding"/>
    <property type="evidence" value="ECO:0007669"/>
    <property type="project" value="UniProtKB-KW"/>
</dbReference>
<reference evidence="5 6" key="1">
    <citation type="submission" date="2018-06" db="EMBL/GenBank/DDBJ databases">
        <authorList>
            <consortium name="Pathogen Informatics"/>
            <person name="Doyle S."/>
        </authorList>
    </citation>
    <scope>NUCLEOTIDE SEQUENCE [LARGE SCALE GENOMIC DNA]</scope>
    <source>
        <strain evidence="5 6">NCTC10005</strain>
    </source>
</reference>
<dbReference type="EMBL" id="UGJB01000004">
    <property type="protein sequence ID" value="STQ09553.1"/>
    <property type="molecule type" value="Genomic_DNA"/>
</dbReference>
<keyword evidence="4" id="KW-0067">ATP-binding</keyword>
<protein>
    <submittedName>
        <fullName evidence="5">Exodeoxyribonuclease V subunit gamma</fullName>
        <ecNumber evidence="5">3.1.11.5</ecNumber>
    </submittedName>
</protein>
<evidence type="ECO:0000256" key="1">
    <source>
        <dbReference type="ARBA" id="ARBA00022741"/>
    </source>
</evidence>
<evidence type="ECO:0000313" key="5">
    <source>
        <dbReference type="EMBL" id="STQ09553.1"/>
    </source>
</evidence>
<organism evidence="5 6">
    <name type="scientific">Enterobacter cloacae</name>
    <dbReference type="NCBI Taxonomy" id="550"/>
    <lineage>
        <taxon>Bacteria</taxon>
        <taxon>Pseudomonadati</taxon>
        <taxon>Pseudomonadota</taxon>
        <taxon>Gammaproteobacteria</taxon>
        <taxon>Enterobacterales</taxon>
        <taxon>Enterobacteriaceae</taxon>
        <taxon>Enterobacter</taxon>
        <taxon>Enterobacter cloacae complex</taxon>
    </lineage>
</organism>
<dbReference type="SUPFAM" id="SSF52540">
    <property type="entry name" value="P-loop containing nucleoside triphosphate hydrolases"/>
    <property type="match status" value="1"/>
</dbReference>
<gene>
    <name evidence="5" type="primary">recC_2</name>
    <name evidence="5" type="ORF">NCTC10005_02262</name>
</gene>
<dbReference type="Gene3D" id="1.10.10.160">
    <property type="match status" value="1"/>
</dbReference>
<dbReference type="InterPro" id="IPR027417">
    <property type="entry name" value="P-loop_NTPase"/>
</dbReference>
<dbReference type="Proteomes" id="UP000255106">
    <property type="component" value="Unassembled WGS sequence"/>
</dbReference>